<dbReference type="PANTHER" id="PTHR30213">
    <property type="entry name" value="INNER MEMBRANE PROTEIN YHJD"/>
    <property type="match status" value="1"/>
</dbReference>
<feature type="transmembrane region" description="Helical" evidence="7">
    <location>
        <begin position="157"/>
        <end position="178"/>
    </location>
</feature>
<feature type="transmembrane region" description="Helical" evidence="7">
    <location>
        <begin position="236"/>
        <end position="256"/>
    </location>
</feature>
<evidence type="ECO:0000256" key="5">
    <source>
        <dbReference type="ARBA" id="ARBA00023136"/>
    </source>
</evidence>
<organism evidence="8 9">
    <name type="scientific">Nonomuraea rubra</name>
    <dbReference type="NCBI Taxonomy" id="46180"/>
    <lineage>
        <taxon>Bacteria</taxon>
        <taxon>Bacillati</taxon>
        <taxon>Actinomycetota</taxon>
        <taxon>Actinomycetes</taxon>
        <taxon>Streptosporangiales</taxon>
        <taxon>Streptosporangiaceae</taxon>
        <taxon>Nonomuraea</taxon>
    </lineage>
</organism>
<keyword evidence="9" id="KW-1185">Reference proteome</keyword>
<evidence type="ECO:0000256" key="2">
    <source>
        <dbReference type="ARBA" id="ARBA00022475"/>
    </source>
</evidence>
<reference evidence="8 9" key="1">
    <citation type="submission" date="2020-08" db="EMBL/GenBank/DDBJ databases">
        <title>Sequencing the genomes of 1000 actinobacteria strains.</title>
        <authorList>
            <person name="Klenk H.-P."/>
        </authorList>
    </citation>
    <scope>NUCLEOTIDE SEQUENCE [LARGE SCALE GENOMIC DNA]</scope>
    <source>
        <strain evidence="8 9">DSM 43768</strain>
    </source>
</reference>
<dbReference type="Proteomes" id="UP000565579">
    <property type="component" value="Unassembled WGS sequence"/>
</dbReference>
<dbReference type="PANTHER" id="PTHR30213:SF1">
    <property type="entry name" value="INNER MEMBRANE PROTEIN YHJD"/>
    <property type="match status" value="1"/>
</dbReference>
<feature type="transmembrane region" description="Helical" evidence="7">
    <location>
        <begin position="113"/>
        <end position="136"/>
    </location>
</feature>
<comment type="subcellular location">
    <subcellularLocation>
        <location evidence="1">Cell membrane</location>
        <topology evidence="1">Multi-pass membrane protein</topology>
    </subcellularLocation>
</comment>
<evidence type="ECO:0000256" key="3">
    <source>
        <dbReference type="ARBA" id="ARBA00022692"/>
    </source>
</evidence>
<feature type="transmembrane region" description="Helical" evidence="7">
    <location>
        <begin position="198"/>
        <end position="224"/>
    </location>
</feature>
<keyword evidence="5 7" id="KW-0472">Membrane</keyword>
<keyword evidence="4 7" id="KW-1133">Transmembrane helix</keyword>
<name>A0A7X0P5D0_9ACTN</name>
<feature type="region of interest" description="Disordered" evidence="6">
    <location>
        <begin position="300"/>
        <end position="330"/>
    </location>
</feature>
<keyword evidence="3 7" id="KW-0812">Transmembrane</keyword>
<evidence type="ECO:0000256" key="6">
    <source>
        <dbReference type="SAM" id="MobiDB-lite"/>
    </source>
</evidence>
<comment type="caution">
    <text evidence="8">The sequence shown here is derived from an EMBL/GenBank/DDBJ whole genome shotgun (WGS) entry which is preliminary data.</text>
</comment>
<dbReference type="EMBL" id="JACHMI010000001">
    <property type="protein sequence ID" value="MBB6555578.1"/>
    <property type="molecule type" value="Genomic_DNA"/>
</dbReference>
<dbReference type="Pfam" id="PF03631">
    <property type="entry name" value="Virul_fac_BrkB"/>
    <property type="match status" value="1"/>
</dbReference>
<dbReference type="InterPro" id="IPR017039">
    <property type="entry name" value="Virul_fac_BrkB"/>
</dbReference>
<protein>
    <submittedName>
        <fullName evidence="8">Membrane protein</fullName>
    </submittedName>
</protein>
<evidence type="ECO:0000313" key="8">
    <source>
        <dbReference type="EMBL" id="MBB6555578.1"/>
    </source>
</evidence>
<dbReference type="RefSeq" id="WP_185110153.1">
    <property type="nucleotide sequence ID" value="NZ_BAAAXY010000006.1"/>
</dbReference>
<dbReference type="GO" id="GO:0005886">
    <property type="term" value="C:plasma membrane"/>
    <property type="evidence" value="ECO:0007669"/>
    <property type="project" value="UniProtKB-SubCell"/>
</dbReference>
<feature type="transmembrane region" description="Helical" evidence="7">
    <location>
        <begin position="262"/>
        <end position="279"/>
    </location>
</feature>
<proteinExistence type="predicted"/>
<gene>
    <name evidence="8" type="ORF">HD593_010373</name>
</gene>
<dbReference type="AlphaFoldDB" id="A0A7X0P5D0"/>
<evidence type="ECO:0000256" key="7">
    <source>
        <dbReference type="SAM" id="Phobius"/>
    </source>
</evidence>
<keyword evidence="2" id="KW-1003">Cell membrane</keyword>
<evidence type="ECO:0000256" key="4">
    <source>
        <dbReference type="ARBA" id="ARBA00022989"/>
    </source>
</evidence>
<feature type="transmembrane region" description="Helical" evidence="7">
    <location>
        <begin position="47"/>
        <end position="75"/>
    </location>
</feature>
<accession>A0A7X0P5D0</accession>
<sequence length="330" mass="34870">MASLTERVASVKAWGRVKLDHWRVRRLSLDHLVRAAQRYQLQSGDRLAGAVTYFAFLSFFPLLVLGYSVLGFVVATSQATREAMNQAITERLPGIMDKLNFDLEQIAQAKTTAGIIGLLGLLYAGLGALDALRGALREMSMTTAPPLDFFLGKLRDLASLILLGVTAISSVLVAGFATTATDHVMKLVFGGDSLAGWLTLRVAGVTASVGADWLLFVILLGWVARPTQPFRVIAKGALLGAILFGVLKQIATLLLASTMGNVVYGAFAAIAGLLVWMNFSARLILFVAAWTATAGLCPPPSPSPIPSTEVDGPPGDGPAPGPAPSRRSEA</sequence>
<evidence type="ECO:0000313" key="9">
    <source>
        <dbReference type="Proteomes" id="UP000565579"/>
    </source>
</evidence>
<evidence type="ECO:0000256" key="1">
    <source>
        <dbReference type="ARBA" id="ARBA00004651"/>
    </source>
</evidence>
<dbReference type="PIRSF" id="PIRSF035875">
    <property type="entry name" value="RNase_BN"/>
    <property type="match status" value="1"/>
</dbReference>